<comment type="caution">
    <text evidence="1">The sequence shown here is derived from an EMBL/GenBank/DDBJ whole genome shotgun (WGS) entry which is preliminary data.</text>
</comment>
<feature type="non-terminal residue" evidence="1">
    <location>
        <position position="1"/>
    </location>
</feature>
<proteinExistence type="predicted"/>
<organism evidence="1 2">
    <name type="scientific">Ambispora leptoticha</name>
    <dbReference type="NCBI Taxonomy" id="144679"/>
    <lineage>
        <taxon>Eukaryota</taxon>
        <taxon>Fungi</taxon>
        <taxon>Fungi incertae sedis</taxon>
        <taxon>Mucoromycota</taxon>
        <taxon>Glomeromycotina</taxon>
        <taxon>Glomeromycetes</taxon>
        <taxon>Archaeosporales</taxon>
        <taxon>Ambisporaceae</taxon>
        <taxon>Ambispora</taxon>
    </lineage>
</organism>
<dbReference type="EMBL" id="CAJVPS010010516">
    <property type="protein sequence ID" value="CAG8658500.1"/>
    <property type="molecule type" value="Genomic_DNA"/>
</dbReference>
<protein>
    <submittedName>
        <fullName evidence="1">8525_t:CDS:1</fullName>
    </submittedName>
</protein>
<evidence type="ECO:0000313" key="1">
    <source>
        <dbReference type="EMBL" id="CAG8658500.1"/>
    </source>
</evidence>
<accession>A0A9N9DYZ3</accession>
<evidence type="ECO:0000313" key="2">
    <source>
        <dbReference type="Proteomes" id="UP000789508"/>
    </source>
</evidence>
<dbReference type="AlphaFoldDB" id="A0A9N9DYZ3"/>
<name>A0A9N9DYZ3_9GLOM</name>
<keyword evidence="2" id="KW-1185">Reference proteome</keyword>
<reference evidence="1" key="1">
    <citation type="submission" date="2021-06" db="EMBL/GenBank/DDBJ databases">
        <authorList>
            <person name="Kallberg Y."/>
            <person name="Tangrot J."/>
            <person name="Rosling A."/>
        </authorList>
    </citation>
    <scope>NUCLEOTIDE SEQUENCE</scope>
    <source>
        <strain evidence="1">FL130A</strain>
    </source>
</reference>
<gene>
    <name evidence="1" type="ORF">ALEPTO_LOCUS10253</name>
</gene>
<sequence>QQQQPSSTKIAVEFTQQQNVVVDTYVVKLFLPSPVGCRIPQSFLKKNKDN</sequence>
<dbReference type="Proteomes" id="UP000789508">
    <property type="component" value="Unassembled WGS sequence"/>
</dbReference>